<sequence>MRGDSRLTVLVLDGRSTAQLLLAGEVDLDATPMLERAVAALLRDQAVRRIELDVALVRFCDAGGLSALLASHRMAALREVPLYLIQVRSTLQKVLDAAGLDELLTRPPD</sequence>
<evidence type="ECO:0000313" key="3">
    <source>
        <dbReference type="Proteomes" id="UP001592528"/>
    </source>
</evidence>
<dbReference type="InterPro" id="IPR036513">
    <property type="entry name" value="STAS_dom_sf"/>
</dbReference>
<dbReference type="Proteomes" id="UP001592528">
    <property type="component" value="Unassembled WGS sequence"/>
</dbReference>
<dbReference type="InterPro" id="IPR058548">
    <property type="entry name" value="MlaB-like_STAS"/>
</dbReference>
<dbReference type="InterPro" id="IPR002645">
    <property type="entry name" value="STAS_dom"/>
</dbReference>
<evidence type="ECO:0000313" key="2">
    <source>
        <dbReference type="EMBL" id="MFC1405081.1"/>
    </source>
</evidence>
<accession>A0ABV6UUL4</accession>
<dbReference type="PROSITE" id="PS50801">
    <property type="entry name" value="STAS"/>
    <property type="match status" value="1"/>
</dbReference>
<organism evidence="2 3">
    <name type="scientific">Streptacidiphilus cavernicola</name>
    <dbReference type="NCBI Taxonomy" id="3342716"/>
    <lineage>
        <taxon>Bacteria</taxon>
        <taxon>Bacillati</taxon>
        <taxon>Actinomycetota</taxon>
        <taxon>Actinomycetes</taxon>
        <taxon>Kitasatosporales</taxon>
        <taxon>Streptomycetaceae</taxon>
        <taxon>Streptacidiphilus</taxon>
    </lineage>
</organism>
<keyword evidence="3" id="KW-1185">Reference proteome</keyword>
<gene>
    <name evidence="2" type="ORF">ACEZDJ_27750</name>
</gene>
<reference evidence="2 3" key="1">
    <citation type="submission" date="2024-09" db="EMBL/GenBank/DDBJ databases">
        <authorList>
            <person name="Lee S.D."/>
        </authorList>
    </citation>
    <scope>NUCLEOTIDE SEQUENCE [LARGE SCALE GENOMIC DNA]</scope>
    <source>
        <strain evidence="2 3">N1-5</strain>
    </source>
</reference>
<dbReference type="SUPFAM" id="SSF52091">
    <property type="entry name" value="SpoIIaa-like"/>
    <property type="match status" value="1"/>
</dbReference>
<protein>
    <submittedName>
        <fullName evidence="2">STAS domain-containing protein</fullName>
    </submittedName>
</protein>
<feature type="domain" description="STAS" evidence="1">
    <location>
        <begin position="20"/>
        <end position="109"/>
    </location>
</feature>
<dbReference type="RefSeq" id="WP_051726002.1">
    <property type="nucleotide sequence ID" value="NZ_JBHEZZ010000018.1"/>
</dbReference>
<dbReference type="CDD" id="cd07043">
    <property type="entry name" value="STAS_anti-anti-sigma_factors"/>
    <property type="match status" value="1"/>
</dbReference>
<dbReference type="Pfam" id="PF13466">
    <property type="entry name" value="STAS_2"/>
    <property type="match status" value="1"/>
</dbReference>
<dbReference type="EMBL" id="JBHEZZ010000018">
    <property type="protein sequence ID" value="MFC1405081.1"/>
    <property type="molecule type" value="Genomic_DNA"/>
</dbReference>
<proteinExistence type="predicted"/>
<dbReference type="Gene3D" id="3.30.750.24">
    <property type="entry name" value="STAS domain"/>
    <property type="match status" value="1"/>
</dbReference>
<evidence type="ECO:0000259" key="1">
    <source>
        <dbReference type="PROSITE" id="PS50801"/>
    </source>
</evidence>
<name>A0ABV6UUL4_9ACTN</name>
<comment type="caution">
    <text evidence="2">The sequence shown here is derived from an EMBL/GenBank/DDBJ whole genome shotgun (WGS) entry which is preliminary data.</text>
</comment>